<name>A0A8J2LTV9_9HEXA</name>
<evidence type="ECO:0000313" key="3">
    <source>
        <dbReference type="EMBL" id="CAG7838165.1"/>
    </source>
</evidence>
<gene>
    <name evidence="3" type="ORF">AFUS01_LOCUS47160</name>
</gene>
<reference evidence="3" key="1">
    <citation type="submission" date="2021-06" db="EMBL/GenBank/DDBJ databases">
        <authorList>
            <person name="Hodson N. C."/>
            <person name="Mongue J. A."/>
            <person name="Jaron S. K."/>
        </authorList>
    </citation>
    <scope>NUCLEOTIDE SEQUENCE</scope>
</reference>
<comment type="caution">
    <text evidence="3">The sequence shown here is derived from an EMBL/GenBank/DDBJ whole genome shotgun (WGS) entry which is preliminary data.</text>
</comment>
<accession>A0A8J2LTV9</accession>
<proteinExistence type="predicted"/>
<dbReference type="Pfam" id="PF20478">
    <property type="entry name" value="P2RX7_C"/>
    <property type="match status" value="1"/>
</dbReference>
<evidence type="ECO:0000313" key="4">
    <source>
        <dbReference type="Proteomes" id="UP000708208"/>
    </source>
</evidence>
<feature type="region of interest" description="Disordered" evidence="1">
    <location>
        <begin position="36"/>
        <end position="186"/>
    </location>
</feature>
<evidence type="ECO:0000259" key="2">
    <source>
        <dbReference type="Pfam" id="PF20478"/>
    </source>
</evidence>
<feature type="domain" description="P2X purinoreceptor 7 intracellular" evidence="2">
    <location>
        <begin position="193"/>
        <end position="332"/>
    </location>
</feature>
<dbReference type="InterPro" id="IPR046815">
    <property type="entry name" value="P2RX7_C"/>
</dbReference>
<dbReference type="AlphaFoldDB" id="A0A8J2LTV9"/>
<dbReference type="PANTHER" id="PTHR36981:SF1">
    <property type="entry name" value="P2X PURINORECEPTOR 7 INTRACELLULAR DOMAIN-CONTAINING PROTEIN"/>
    <property type="match status" value="1"/>
</dbReference>
<organism evidence="3 4">
    <name type="scientific">Allacma fusca</name>
    <dbReference type="NCBI Taxonomy" id="39272"/>
    <lineage>
        <taxon>Eukaryota</taxon>
        <taxon>Metazoa</taxon>
        <taxon>Ecdysozoa</taxon>
        <taxon>Arthropoda</taxon>
        <taxon>Hexapoda</taxon>
        <taxon>Collembola</taxon>
        <taxon>Symphypleona</taxon>
        <taxon>Sminthuridae</taxon>
        <taxon>Allacma</taxon>
    </lineage>
</organism>
<dbReference type="EMBL" id="CAJVCH010571656">
    <property type="protein sequence ID" value="CAG7838165.1"/>
    <property type="molecule type" value="Genomic_DNA"/>
</dbReference>
<feature type="compositionally biased region" description="Basic and acidic residues" evidence="1">
    <location>
        <begin position="119"/>
        <end position="139"/>
    </location>
</feature>
<feature type="compositionally biased region" description="Basic and acidic residues" evidence="1">
    <location>
        <begin position="45"/>
        <end position="61"/>
    </location>
</feature>
<sequence length="354" mass="40184">MDPLKRSKRLEGGGLQIVNVKSAGVNINEAVLIKEELQSDSENSVEDRAEFTVKREPESDSGKSMSESECPASSEIEDNQDAEESSKKKFKRIIVLDDDSSDSEGPIGPPLKKRKFKRVKQENSESRSDEVRESHKVVDESCSGGNDESSSESSSESSKGVIEFESSSESDGDATEKSYTSSENEEVDDGDLKRECILCRNLGKRDFRFRTRTNSTDWCRCGECRIIGRMRDYDRICCREIKDVTEFLDEEMDDATKKHLCITSHPRFEIDVLQFQALQRTHYYRTNHYGNTPGYMASWSFIRWIWNKLGWGNRMVIPSCVSSKIKEKFGSDGVACYAAVSVCETARHCRQSQK</sequence>
<evidence type="ECO:0000256" key="1">
    <source>
        <dbReference type="SAM" id="MobiDB-lite"/>
    </source>
</evidence>
<keyword evidence="4" id="KW-1185">Reference proteome</keyword>
<dbReference type="PANTHER" id="PTHR36981">
    <property type="entry name" value="ZGC:195170"/>
    <property type="match status" value="1"/>
</dbReference>
<dbReference type="Proteomes" id="UP000708208">
    <property type="component" value="Unassembled WGS sequence"/>
</dbReference>
<protein>
    <recommendedName>
        <fullName evidence="2">P2X purinoreceptor 7 intracellular domain-containing protein</fullName>
    </recommendedName>
</protein>
<dbReference type="OrthoDB" id="6586554at2759"/>